<organism evidence="2 3">
    <name type="scientific">Trichomonas vaginalis (strain ATCC PRA-98 / G3)</name>
    <dbReference type="NCBI Taxonomy" id="412133"/>
    <lineage>
        <taxon>Eukaryota</taxon>
        <taxon>Metamonada</taxon>
        <taxon>Parabasalia</taxon>
        <taxon>Trichomonadida</taxon>
        <taxon>Trichomonadidae</taxon>
        <taxon>Trichomonas</taxon>
    </lineage>
</organism>
<dbReference type="EMBL" id="DS113400">
    <property type="protein sequence ID" value="EAY07414.1"/>
    <property type="molecule type" value="Genomic_DNA"/>
</dbReference>
<dbReference type="InterPro" id="IPR036388">
    <property type="entry name" value="WH-like_DNA-bd_sf"/>
</dbReference>
<feature type="domain" description="Initiator binding" evidence="1">
    <location>
        <begin position="121"/>
        <end position="225"/>
    </location>
</feature>
<dbReference type="InParanoid" id="A2EIT0"/>
<evidence type="ECO:0000259" key="1">
    <source>
        <dbReference type="Pfam" id="PF10416"/>
    </source>
</evidence>
<protein>
    <recommendedName>
        <fullName evidence="1">Initiator binding domain-containing protein</fullName>
    </recommendedName>
</protein>
<dbReference type="InterPro" id="IPR018845">
    <property type="entry name" value="Initiator-bd"/>
</dbReference>
<sequence>MSAGNTNQVPYFQFQRDTQNSTSGYPFPVAQRIPVMQPISMFHPHVYSTPPPDYAQDGQTKVYQGSKNQTVPIQFNLPVQQIPVQTQQFEPPQPQINGFETQMLIYPSQIGLIPHDFWRRYETITFQQMVDVYFHKRNSSPYRFTFKLYNALLLTEKYPNLLHLVGATWQTNKILKIYKTPFSCLIGTRVANNSLFHKQGNFPTHGFAELTTEEALAKNIDIRQIDFDEIRLLHHVEEKFYRHCGEKVINLCIWIGNYNSN</sequence>
<evidence type="ECO:0000313" key="3">
    <source>
        <dbReference type="Proteomes" id="UP000001542"/>
    </source>
</evidence>
<dbReference type="Pfam" id="PF10416">
    <property type="entry name" value="IBD"/>
    <property type="match status" value="1"/>
</dbReference>
<name>A2EIT0_TRIV3</name>
<dbReference type="AlphaFoldDB" id="A2EIT0"/>
<reference evidence="2" key="1">
    <citation type="submission" date="2006-10" db="EMBL/GenBank/DDBJ databases">
        <authorList>
            <person name="Amadeo P."/>
            <person name="Zhao Q."/>
            <person name="Wortman J."/>
            <person name="Fraser-Liggett C."/>
            <person name="Carlton J."/>
        </authorList>
    </citation>
    <scope>NUCLEOTIDE SEQUENCE</scope>
    <source>
        <strain evidence="2">G3</strain>
    </source>
</reference>
<dbReference type="Proteomes" id="UP000001542">
    <property type="component" value="Unassembled WGS sequence"/>
</dbReference>
<reference evidence="2" key="2">
    <citation type="journal article" date="2007" name="Science">
        <title>Draft genome sequence of the sexually transmitted pathogen Trichomonas vaginalis.</title>
        <authorList>
            <person name="Carlton J.M."/>
            <person name="Hirt R.P."/>
            <person name="Silva J.C."/>
            <person name="Delcher A.L."/>
            <person name="Schatz M."/>
            <person name="Zhao Q."/>
            <person name="Wortman J.R."/>
            <person name="Bidwell S.L."/>
            <person name="Alsmark U.C.M."/>
            <person name="Besteiro S."/>
            <person name="Sicheritz-Ponten T."/>
            <person name="Noel C.J."/>
            <person name="Dacks J.B."/>
            <person name="Foster P.G."/>
            <person name="Simillion C."/>
            <person name="Van de Peer Y."/>
            <person name="Miranda-Saavedra D."/>
            <person name="Barton G.J."/>
            <person name="Westrop G.D."/>
            <person name="Mueller S."/>
            <person name="Dessi D."/>
            <person name="Fiori P.L."/>
            <person name="Ren Q."/>
            <person name="Paulsen I."/>
            <person name="Zhang H."/>
            <person name="Bastida-Corcuera F.D."/>
            <person name="Simoes-Barbosa A."/>
            <person name="Brown M.T."/>
            <person name="Hayes R.D."/>
            <person name="Mukherjee M."/>
            <person name="Okumura C.Y."/>
            <person name="Schneider R."/>
            <person name="Smith A.J."/>
            <person name="Vanacova S."/>
            <person name="Villalvazo M."/>
            <person name="Haas B.J."/>
            <person name="Pertea M."/>
            <person name="Feldblyum T.V."/>
            <person name="Utterback T.R."/>
            <person name="Shu C.L."/>
            <person name="Osoegawa K."/>
            <person name="de Jong P.J."/>
            <person name="Hrdy I."/>
            <person name="Horvathova L."/>
            <person name="Zubacova Z."/>
            <person name="Dolezal P."/>
            <person name="Malik S.B."/>
            <person name="Logsdon J.M. Jr."/>
            <person name="Henze K."/>
            <person name="Gupta A."/>
            <person name="Wang C.C."/>
            <person name="Dunne R.L."/>
            <person name="Upcroft J.A."/>
            <person name="Upcroft P."/>
            <person name="White O."/>
            <person name="Salzberg S.L."/>
            <person name="Tang P."/>
            <person name="Chiu C.-H."/>
            <person name="Lee Y.-S."/>
            <person name="Embley T.M."/>
            <person name="Coombs G.H."/>
            <person name="Mottram J.C."/>
            <person name="Tachezy J."/>
            <person name="Fraser-Liggett C.M."/>
            <person name="Johnson P.J."/>
        </authorList>
    </citation>
    <scope>NUCLEOTIDE SEQUENCE [LARGE SCALE GENOMIC DNA]</scope>
    <source>
        <strain evidence="2">G3</strain>
    </source>
</reference>
<proteinExistence type="predicted"/>
<dbReference type="RefSeq" id="XP_001319637.1">
    <property type="nucleotide sequence ID" value="XM_001319602.1"/>
</dbReference>
<dbReference type="Gene3D" id="1.10.10.10">
    <property type="entry name" value="Winged helix-like DNA-binding domain superfamily/Winged helix DNA-binding domain"/>
    <property type="match status" value="1"/>
</dbReference>
<dbReference type="VEuPathDB" id="TrichDB:TVAGG3_0913800"/>
<gene>
    <name evidence="2" type="ORF">TVAG_419560</name>
</gene>
<evidence type="ECO:0000313" key="2">
    <source>
        <dbReference type="EMBL" id="EAY07414.1"/>
    </source>
</evidence>
<keyword evidence="3" id="KW-1185">Reference proteome</keyword>
<dbReference type="VEuPathDB" id="TrichDB:TVAG_419560"/>
<accession>A2EIT0</accession>
<dbReference type="KEGG" id="tva:4765298"/>